<evidence type="ECO:0000256" key="2">
    <source>
        <dbReference type="ARBA" id="ARBA00022679"/>
    </source>
</evidence>
<keyword evidence="2" id="KW-0808">Transferase</keyword>
<accession>A0ABW4ZCC1</accession>
<organism evidence="5 6">
    <name type="scientific">Rubritalea tangerina</name>
    <dbReference type="NCBI Taxonomy" id="430798"/>
    <lineage>
        <taxon>Bacteria</taxon>
        <taxon>Pseudomonadati</taxon>
        <taxon>Verrucomicrobiota</taxon>
        <taxon>Verrucomicrobiia</taxon>
        <taxon>Verrucomicrobiales</taxon>
        <taxon>Rubritaleaceae</taxon>
        <taxon>Rubritalea</taxon>
    </lineage>
</organism>
<dbReference type="NCBIfam" id="TIGR03709">
    <property type="entry name" value="PPK2_rel_1"/>
    <property type="match status" value="1"/>
</dbReference>
<dbReference type="InterPro" id="IPR022488">
    <property type="entry name" value="PPK2-related"/>
</dbReference>
<gene>
    <name evidence="5" type="ORF">ACFSW8_12185</name>
</gene>
<feature type="domain" description="Polyphosphate kinase-2-related" evidence="4">
    <location>
        <begin position="43"/>
        <end position="262"/>
    </location>
</feature>
<dbReference type="InterPro" id="IPR027417">
    <property type="entry name" value="P-loop_NTPase"/>
</dbReference>
<comment type="similarity">
    <text evidence="1">Belongs to the polyphosphate kinase 2 (PPK2) family. Class I subfamily.</text>
</comment>
<proteinExistence type="inferred from homology"/>
<keyword evidence="6" id="KW-1185">Reference proteome</keyword>
<evidence type="ECO:0000256" key="3">
    <source>
        <dbReference type="ARBA" id="ARBA00022777"/>
    </source>
</evidence>
<sequence length="278" mass="32308">MITGMLIDEASTRYRVEPGQVIDLNMLDSSDKGLWVSGVKAEHSDLLHEKLAELKALQNQLFAEGKHKVLVVIQAMDAGGKDGCAKKVFSSMDPQGVHVKAFKAPHEEELSYDFLWRIHKAVPQKGMIAVFNRSHYEDIIAVRVKRLFPEQVWKNRYRHVIDFEKMLADEGTKIVKIFLNISKEEQGERLQARLDDPAKLWKFEPEDLADRKRWGEFMEAYSDLLSRTSTDYAPWHIVPADRKWYRNLVVAQIMINALRELDMKFPEVKWKPEDMVIE</sequence>
<dbReference type="RefSeq" id="WP_377178352.1">
    <property type="nucleotide sequence ID" value="NZ_JBHUJB010000049.1"/>
</dbReference>
<evidence type="ECO:0000313" key="5">
    <source>
        <dbReference type="EMBL" id="MFD2159660.1"/>
    </source>
</evidence>
<reference evidence="6" key="1">
    <citation type="journal article" date="2019" name="Int. J. Syst. Evol. Microbiol.">
        <title>The Global Catalogue of Microorganisms (GCM) 10K type strain sequencing project: providing services to taxonomists for standard genome sequencing and annotation.</title>
        <authorList>
            <consortium name="The Broad Institute Genomics Platform"/>
            <consortium name="The Broad Institute Genome Sequencing Center for Infectious Disease"/>
            <person name="Wu L."/>
            <person name="Ma J."/>
        </authorList>
    </citation>
    <scope>NUCLEOTIDE SEQUENCE [LARGE SCALE GENOMIC DNA]</scope>
    <source>
        <strain evidence="6">CCUG 57942</strain>
    </source>
</reference>
<dbReference type="PANTHER" id="PTHR34383">
    <property type="entry name" value="POLYPHOSPHATE:AMP PHOSPHOTRANSFERASE-RELATED"/>
    <property type="match status" value="1"/>
</dbReference>
<keyword evidence="3 5" id="KW-0418">Kinase</keyword>
<dbReference type="PANTHER" id="PTHR34383:SF3">
    <property type="entry name" value="POLYPHOSPHATE:AMP PHOSPHOTRANSFERASE"/>
    <property type="match status" value="1"/>
</dbReference>
<dbReference type="InterPro" id="IPR022300">
    <property type="entry name" value="PPK2-rel_1"/>
</dbReference>
<dbReference type="InterPro" id="IPR016898">
    <property type="entry name" value="Polyphosphate_phosphotransfera"/>
</dbReference>
<dbReference type="SUPFAM" id="SSF52540">
    <property type="entry name" value="P-loop containing nucleoside triphosphate hydrolases"/>
    <property type="match status" value="1"/>
</dbReference>
<dbReference type="Proteomes" id="UP001597389">
    <property type="component" value="Unassembled WGS sequence"/>
</dbReference>
<evidence type="ECO:0000256" key="1">
    <source>
        <dbReference type="ARBA" id="ARBA00009924"/>
    </source>
</evidence>
<dbReference type="Gene3D" id="3.40.50.300">
    <property type="entry name" value="P-loop containing nucleotide triphosphate hydrolases"/>
    <property type="match status" value="1"/>
</dbReference>
<name>A0ABW4ZCC1_9BACT</name>
<dbReference type="GO" id="GO:0016301">
    <property type="term" value="F:kinase activity"/>
    <property type="evidence" value="ECO:0007669"/>
    <property type="project" value="UniProtKB-KW"/>
</dbReference>
<dbReference type="EMBL" id="JBHUJB010000049">
    <property type="protein sequence ID" value="MFD2159660.1"/>
    <property type="molecule type" value="Genomic_DNA"/>
</dbReference>
<evidence type="ECO:0000259" key="4">
    <source>
        <dbReference type="Pfam" id="PF03976"/>
    </source>
</evidence>
<dbReference type="Pfam" id="PF03976">
    <property type="entry name" value="PPK2"/>
    <property type="match status" value="1"/>
</dbReference>
<dbReference type="PIRSF" id="PIRSF028756">
    <property type="entry name" value="PPK2_prd"/>
    <property type="match status" value="1"/>
</dbReference>
<comment type="caution">
    <text evidence="5">The sequence shown here is derived from an EMBL/GenBank/DDBJ whole genome shotgun (WGS) entry which is preliminary data.</text>
</comment>
<evidence type="ECO:0000313" key="6">
    <source>
        <dbReference type="Proteomes" id="UP001597389"/>
    </source>
</evidence>
<protein>
    <submittedName>
        <fullName evidence="5">PPK2 family polyphosphate kinase</fullName>
    </submittedName>
</protein>